<dbReference type="Pfam" id="PF00172">
    <property type="entry name" value="Zn_clus"/>
    <property type="match status" value="1"/>
</dbReference>
<evidence type="ECO:0000313" key="4">
    <source>
        <dbReference type="EMBL" id="CEP01027.1"/>
    </source>
</evidence>
<dbReference type="SUPFAM" id="SSF57701">
    <property type="entry name" value="Zn2/Cys6 DNA-binding domain"/>
    <property type="match status" value="1"/>
</dbReference>
<organism evidence="4 5">
    <name type="scientific">Plasmodiophora brassicae</name>
    <name type="common">Clubroot disease agent</name>
    <dbReference type="NCBI Taxonomy" id="37360"/>
    <lineage>
        <taxon>Eukaryota</taxon>
        <taxon>Sar</taxon>
        <taxon>Rhizaria</taxon>
        <taxon>Endomyxa</taxon>
        <taxon>Phytomyxea</taxon>
        <taxon>Plasmodiophorida</taxon>
        <taxon>Plasmodiophoridae</taxon>
        <taxon>Plasmodiophora</taxon>
    </lineage>
</organism>
<proteinExistence type="predicted"/>
<dbReference type="GO" id="GO:0009267">
    <property type="term" value="P:cellular response to starvation"/>
    <property type="evidence" value="ECO:0007669"/>
    <property type="project" value="TreeGrafter"/>
</dbReference>
<feature type="domain" description="Zn(2)-C6 fungal-type" evidence="3">
    <location>
        <begin position="130"/>
        <end position="159"/>
    </location>
</feature>
<dbReference type="PANTHER" id="PTHR47659:SF1">
    <property type="entry name" value="TRANSCRIPTION ACTIVATOR OF GLUCONEOGENESIS ERT1"/>
    <property type="match status" value="1"/>
</dbReference>
<dbReference type="GO" id="GO:0000981">
    <property type="term" value="F:DNA-binding transcription factor activity, RNA polymerase II-specific"/>
    <property type="evidence" value="ECO:0007669"/>
    <property type="project" value="InterPro"/>
</dbReference>
<dbReference type="CDD" id="cd00067">
    <property type="entry name" value="GAL4"/>
    <property type="match status" value="1"/>
</dbReference>
<dbReference type="InterPro" id="IPR050335">
    <property type="entry name" value="ERT1_acuK_gluconeogen_tf"/>
</dbReference>
<dbReference type="GO" id="GO:0005634">
    <property type="term" value="C:nucleus"/>
    <property type="evidence" value="ECO:0007669"/>
    <property type="project" value="TreeGrafter"/>
</dbReference>
<dbReference type="EMBL" id="CDSF01000107">
    <property type="protein sequence ID" value="CEP01027.1"/>
    <property type="molecule type" value="Genomic_DNA"/>
</dbReference>
<keyword evidence="1" id="KW-0479">Metal-binding</keyword>
<dbReference type="PROSITE" id="PS50048">
    <property type="entry name" value="ZN2_CY6_FUNGAL_2"/>
    <property type="match status" value="1"/>
</dbReference>
<keyword evidence="2" id="KW-0539">Nucleus</keyword>
<dbReference type="PANTHER" id="PTHR47659">
    <property type="entry name" value="ZN(II)2CYS6 TRANSCRIPTION FACTOR (EUROFUNG)-RELATED"/>
    <property type="match status" value="1"/>
</dbReference>
<accession>A0A0G4J0H7</accession>
<gene>
    <name evidence="4" type="ORF">PBRA_008339</name>
</gene>
<evidence type="ECO:0000259" key="3">
    <source>
        <dbReference type="PROSITE" id="PS50048"/>
    </source>
</evidence>
<sequence>MLTMVSDDVFDWAAALDAGYATHSQFDLDDLFAYDIVTADHSPATSLGSCSSPACSSTGTATSINDGPGASAPIKTTWTLEERLALYRAALRIGIGVTPVPDAYPGHRTTAEQNMVNRAPTHKRYATRVACTHCARSKLRCDMQRPCQRCIDCDTVIECIDRVGRRRGPKRRQRDPSTIVVCTKRQRTASDMIPAF</sequence>
<dbReference type="SMART" id="SM00066">
    <property type="entry name" value="GAL4"/>
    <property type="match status" value="1"/>
</dbReference>
<dbReference type="GO" id="GO:0008270">
    <property type="term" value="F:zinc ion binding"/>
    <property type="evidence" value="ECO:0007669"/>
    <property type="project" value="InterPro"/>
</dbReference>
<evidence type="ECO:0000256" key="2">
    <source>
        <dbReference type="ARBA" id="ARBA00023242"/>
    </source>
</evidence>
<dbReference type="OrthoDB" id="1555531at2759"/>
<dbReference type="Gene3D" id="4.10.240.10">
    <property type="entry name" value="Zn(2)-C6 fungal-type DNA-binding domain"/>
    <property type="match status" value="1"/>
</dbReference>
<dbReference type="GO" id="GO:0000977">
    <property type="term" value="F:RNA polymerase II transcription regulatory region sequence-specific DNA binding"/>
    <property type="evidence" value="ECO:0007669"/>
    <property type="project" value="TreeGrafter"/>
</dbReference>
<dbReference type="PROSITE" id="PS00463">
    <property type="entry name" value="ZN2_CY6_FUNGAL_1"/>
    <property type="match status" value="1"/>
</dbReference>
<protein>
    <recommendedName>
        <fullName evidence="3">Zn(2)-C6 fungal-type domain-containing protein</fullName>
    </recommendedName>
</protein>
<dbReference type="Proteomes" id="UP000039324">
    <property type="component" value="Unassembled WGS sequence"/>
</dbReference>
<dbReference type="AlphaFoldDB" id="A0A0G4J0H7"/>
<keyword evidence="5" id="KW-1185">Reference proteome</keyword>
<evidence type="ECO:0000313" key="5">
    <source>
        <dbReference type="Proteomes" id="UP000039324"/>
    </source>
</evidence>
<reference evidence="4 5" key="1">
    <citation type="submission" date="2015-02" db="EMBL/GenBank/DDBJ databases">
        <authorList>
            <person name="Chooi Y.-H."/>
        </authorList>
    </citation>
    <scope>NUCLEOTIDE SEQUENCE [LARGE SCALE GENOMIC DNA]</scope>
    <source>
        <strain evidence="4">E3</strain>
    </source>
</reference>
<name>A0A0G4J0H7_PLABS</name>
<dbReference type="InterPro" id="IPR036864">
    <property type="entry name" value="Zn2-C6_fun-type_DNA-bd_sf"/>
</dbReference>
<dbReference type="InterPro" id="IPR001138">
    <property type="entry name" value="Zn2Cys6_DnaBD"/>
</dbReference>
<evidence type="ECO:0000256" key="1">
    <source>
        <dbReference type="ARBA" id="ARBA00022723"/>
    </source>
</evidence>